<dbReference type="Pfam" id="PF00078">
    <property type="entry name" value="RVT_1"/>
    <property type="match status" value="1"/>
</dbReference>
<dbReference type="PROSITE" id="PS50878">
    <property type="entry name" value="RT_POL"/>
    <property type="match status" value="1"/>
</dbReference>
<dbReference type="SUPFAM" id="SSF51430">
    <property type="entry name" value="NAD(P)-linked oxidoreductase"/>
    <property type="match status" value="2"/>
</dbReference>
<dbReference type="EMBL" id="JAJSOF020000031">
    <property type="protein sequence ID" value="KAJ4430914.1"/>
    <property type="molecule type" value="Genomic_DNA"/>
</dbReference>
<dbReference type="InterPro" id="IPR023210">
    <property type="entry name" value="NADP_OxRdtase_dom"/>
</dbReference>
<gene>
    <name evidence="2" type="ORF">ANN_19506</name>
</gene>
<dbReference type="InterPro" id="IPR018170">
    <property type="entry name" value="Aldo/ket_reductase_CS"/>
</dbReference>
<comment type="caution">
    <text evidence="2">The sequence shown here is derived from an EMBL/GenBank/DDBJ whole genome shotgun (WGS) entry which is preliminary data.</text>
</comment>
<dbReference type="Pfam" id="PF00248">
    <property type="entry name" value="Aldo_ket_red"/>
    <property type="match status" value="1"/>
</dbReference>
<keyword evidence="3" id="KW-1185">Reference proteome</keyword>
<dbReference type="InterPro" id="IPR000477">
    <property type="entry name" value="RT_dom"/>
</dbReference>
<feature type="domain" description="Reverse transcriptase" evidence="1">
    <location>
        <begin position="333"/>
        <end position="561"/>
    </location>
</feature>
<dbReference type="InterPro" id="IPR036812">
    <property type="entry name" value="NAD(P)_OxRdtase_dom_sf"/>
</dbReference>
<evidence type="ECO:0000313" key="3">
    <source>
        <dbReference type="Proteomes" id="UP001148838"/>
    </source>
</evidence>
<sequence length="1237" mass="140147">MRNFTVECHPYLNQSKLIEFCKQRGIVITAFCPLGSPGVLAGPDSPSPLKDPKILEIANKHKKTVAQTILRYLIQHGVVPIPKSSHKKRLEENFNVFDFKLTPEEVAAIDSLNRNIRICPYVDADKISIKHATMRVLLFQIIAPGIPLPSQPVLTRWGTWLAAVNYYAEHYGKIMEVIDALDSTDGSAVAAVKSLPSEQLLEDILFIDSNFKIVSKSIILLESSKLQLSEALNIVDKVSQIVIQNNNSLISEKVKCTWENYFQDLLVERRNEKESDQDITIRNGVEPISEEEVREALKKSKSGKASVPGGVTAELWKYGSPLLVRLITKMFNQILEGDEIPEDWKISYISAIHKKGDKKDLNNYRRISVMPSISRIFNSIIKNRLEEEIEGKISEDQAGFTTGRSCMDNIFNLRQISEKMYAKGKETHLVFIDLEKAYDSVPIKQLWEEIKGIGVSLPLIALIQRLCKDCQAAVKIGKRLSAAFYTTKGLRQGYDQVIIAQCREDAKFMVRKLLEAFEAGGLKVNMSKTEYLVIGGDGRNIKLPQGIIKIVKEFKYLGSVLHETGNCKADIDYRIMQGRGAIKMLNGVLWSRTITMQTKKRILEAIVESILTYGAEGWSLSEGQKSKIQAVEMDGIRRGARISRLEKRRNEDVRRIMNMEESVIARIENRQLQWYGHVRRMDEGRWPNVLLQWSPAGRKKRGRPRNSWRAGILKMMNDKGLNEQDWNDRRRWKMGIKESAATCVDLWTRNLPSVNGDATYSRQKALDVARQIASVNRDLPRRSGDEPIPRCSGELRNMFPKLKQQKAAICLLENARDLKPLFEYALHCIQHGVVPILKSSHKKRLEENFNVFDFKLTPEEVAAIDSLNRNIRICPYVDADKISIKHATMRVLLFQIIAPGIPLLSQPVLTRWGTWLDAVNYYAEHHGKIMEVIDALDSTDSFPVAAVKSLPSEQLLEDILFIDSNFKIVSKSIILLESSKLQLSEALNIVDKVSQTVMQNNNSLISEKVKCTWENYFQDLLVERRNEKESDQDITIRNGVEPISEEEVREALKKSKSGKASGPGGVTAELWKYGPPLLILKQWNNSCRGMGIPVGNETVHSLLFADDQVIIAQCREDAKFMVRKLLEAFEAGRLKVNMSKTEYLVIGGDGRNIKLPQGIIKIVKEFKYLGTVLHETGNCKADIDYRIMQGRGAIKMLNGVLWSRTITMQTKKRILEAIVESILTYGAEGWSLSEGQK</sequence>
<dbReference type="InterPro" id="IPR043502">
    <property type="entry name" value="DNA/RNA_pol_sf"/>
</dbReference>
<accession>A0ABQ8SA38</accession>
<proteinExistence type="predicted"/>
<name>A0ABQ8SA38_PERAM</name>
<dbReference type="Gene3D" id="3.20.20.100">
    <property type="entry name" value="NADP-dependent oxidoreductase domain"/>
    <property type="match status" value="2"/>
</dbReference>
<organism evidence="2 3">
    <name type="scientific">Periplaneta americana</name>
    <name type="common">American cockroach</name>
    <name type="synonym">Blatta americana</name>
    <dbReference type="NCBI Taxonomy" id="6978"/>
    <lineage>
        <taxon>Eukaryota</taxon>
        <taxon>Metazoa</taxon>
        <taxon>Ecdysozoa</taxon>
        <taxon>Arthropoda</taxon>
        <taxon>Hexapoda</taxon>
        <taxon>Insecta</taxon>
        <taxon>Pterygota</taxon>
        <taxon>Neoptera</taxon>
        <taxon>Polyneoptera</taxon>
        <taxon>Dictyoptera</taxon>
        <taxon>Blattodea</taxon>
        <taxon>Blattoidea</taxon>
        <taxon>Blattidae</taxon>
        <taxon>Blattinae</taxon>
        <taxon>Periplaneta</taxon>
    </lineage>
</organism>
<dbReference type="PANTHER" id="PTHR47027:SF25">
    <property type="entry name" value="REVERSE TRANSCRIPTASE DOMAIN-CONTAINING PROTEIN"/>
    <property type="match status" value="1"/>
</dbReference>
<protein>
    <recommendedName>
        <fullName evidence="1">Reverse transcriptase domain-containing protein</fullName>
    </recommendedName>
</protein>
<evidence type="ECO:0000313" key="2">
    <source>
        <dbReference type="EMBL" id="KAJ4430914.1"/>
    </source>
</evidence>
<dbReference type="InterPro" id="IPR020471">
    <property type="entry name" value="AKR"/>
</dbReference>
<dbReference type="PANTHER" id="PTHR47027">
    <property type="entry name" value="REVERSE TRANSCRIPTASE DOMAIN-CONTAINING PROTEIN"/>
    <property type="match status" value="1"/>
</dbReference>
<evidence type="ECO:0000259" key="1">
    <source>
        <dbReference type="PROSITE" id="PS50878"/>
    </source>
</evidence>
<reference evidence="2 3" key="1">
    <citation type="journal article" date="2022" name="Allergy">
        <title>Genome assembly and annotation of Periplaneta americana reveal a comprehensive cockroach allergen profile.</title>
        <authorList>
            <person name="Wang L."/>
            <person name="Xiong Q."/>
            <person name="Saelim N."/>
            <person name="Wang L."/>
            <person name="Nong W."/>
            <person name="Wan A.T."/>
            <person name="Shi M."/>
            <person name="Liu X."/>
            <person name="Cao Q."/>
            <person name="Hui J.H.L."/>
            <person name="Sookrung N."/>
            <person name="Leung T.F."/>
            <person name="Tungtrongchitr A."/>
            <person name="Tsui S.K.W."/>
        </authorList>
    </citation>
    <scope>NUCLEOTIDE SEQUENCE [LARGE SCALE GENOMIC DNA]</scope>
    <source>
        <strain evidence="2">PWHHKU_190912</strain>
    </source>
</reference>
<dbReference type="PROSITE" id="PS00063">
    <property type="entry name" value="ALDOKETO_REDUCTASE_3"/>
    <property type="match status" value="1"/>
</dbReference>
<dbReference type="CDD" id="cd01650">
    <property type="entry name" value="RT_nLTR_like"/>
    <property type="match status" value="1"/>
</dbReference>
<dbReference type="PRINTS" id="PR00069">
    <property type="entry name" value="ALDKETRDTASE"/>
</dbReference>
<dbReference type="SUPFAM" id="SSF56672">
    <property type="entry name" value="DNA/RNA polymerases"/>
    <property type="match status" value="1"/>
</dbReference>
<dbReference type="Proteomes" id="UP001148838">
    <property type="component" value="Unassembled WGS sequence"/>
</dbReference>